<feature type="domain" description="Flavin reductase like" evidence="5">
    <location>
        <begin position="43"/>
        <end position="220"/>
    </location>
</feature>
<proteinExistence type="inferred from homology"/>
<dbReference type="InterPro" id="IPR012349">
    <property type="entry name" value="Split_barrel_FMN-bd"/>
</dbReference>
<dbReference type="PANTHER" id="PTHR33798">
    <property type="entry name" value="FLAVOPROTEIN OXYGENASE"/>
    <property type="match status" value="1"/>
</dbReference>
<organism evidence="6 7">
    <name type="scientific">Dentipellis fragilis</name>
    <dbReference type="NCBI Taxonomy" id="205917"/>
    <lineage>
        <taxon>Eukaryota</taxon>
        <taxon>Fungi</taxon>
        <taxon>Dikarya</taxon>
        <taxon>Basidiomycota</taxon>
        <taxon>Agaricomycotina</taxon>
        <taxon>Agaricomycetes</taxon>
        <taxon>Russulales</taxon>
        <taxon>Hericiaceae</taxon>
        <taxon>Dentipellis</taxon>
    </lineage>
</organism>
<dbReference type="SMART" id="SM00903">
    <property type="entry name" value="Flavin_Reduct"/>
    <property type="match status" value="1"/>
</dbReference>
<evidence type="ECO:0000256" key="3">
    <source>
        <dbReference type="ARBA" id="ARBA00022643"/>
    </source>
</evidence>
<evidence type="ECO:0000313" key="7">
    <source>
        <dbReference type="Proteomes" id="UP000298327"/>
    </source>
</evidence>
<protein>
    <recommendedName>
        <fullName evidence="5">Flavin reductase like domain-containing protein</fullName>
    </recommendedName>
</protein>
<reference evidence="6 7" key="1">
    <citation type="submission" date="2019-02" db="EMBL/GenBank/DDBJ databases">
        <title>Genome sequencing of the rare red list fungi Dentipellis fragilis.</title>
        <authorList>
            <person name="Buettner E."/>
            <person name="Kellner H."/>
        </authorList>
    </citation>
    <scope>NUCLEOTIDE SEQUENCE [LARGE SCALE GENOMIC DNA]</scope>
    <source>
        <strain evidence="6 7">DSM 105465</strain>
    </source>
</reference>
<name>A0A4Y9Z9K6_9AGAM</name>
<keyword evidence="3" id="KW-0288">FMN</keyword>
<dbReference type="PANTHER" id="PTHR33798:SF5">
    <property type="entry name" value="FLAVIN REDUCTASE LIKE DOMAIN-CONTAINING PROTEIN"/>
    <property type="match status" value="1"/>
</dbReference>
<gene>
    <name evidence="6" type="ORF">EVG20_g2530</name>
</gene>
<accession>A0A4Y9Z9K6</accession>
<comment type="cofactor">
    <cofactor evidence="1">
        <name>FMN</name>
        <dbReference type="ChEBI" id="CHEBI:58210"/>
    </cofactor>
</comment>
<dbReference type="Pfam" id="PF01613">
    <property type="entry name" value="Flavin_Reduct"/>
    <property type="match status" value="1"/>
</dbReference>
<keyword evidence="2" id="KW-0285">Flavoprotein</keyword>
<evidence type="ECO:0000256" key="2">
    <source>
        <dbReference type="ARBA" id="ARBA00022630"/>
    </source>
</evidence>
<evidence type="ECO:0000259" key="5">
    <source>
        <dbReference type="SMART" id="SM00903"/>
    </source>
</evidence>
<comment type="caution">
    <text evidence="6">The sequence shown here is derived from an EMBL/GenBank/DDBJ whole genome shotgun (WGS) entry which is preliminary data.</text>
</comment>
<dbReference type="GO" id="GO:0010181">
    <property type="term" value="F:FMN binding"/>
    <property type="evidence" value="ECO:0007669"/>
    <property type="project" value="InterPro"/>
</dbReference>
<evidence type="ECO:0000313" key="6">
    <source>
        <dbReference type="EMBL" id="TFY70471.1"/>
    </source>
</evidence>
<dbReference type="OrthoDB" id="10250990at2759"/>
<dbReference type="Gene3D" id="2.30.110.10">
    <property type="entry name" value="Electron Transport, Fmn-binding Protein, Chain A"/>
    <property type="match status" value="1"/>
</dbReference>
<dbReference type="Proteomes" id="UP000298327">
    <property type="component" value="Unassembled WGS sequence"/>
</dbReference>
<evidence type="ECO:0000256" key="4">
    <source>
        <dbReference type="ARBA" id="ARBA00038054"/>
    </source>
</evidence>
<dbReference type="EMBL" id="SEOQ01000100">
    <property type="protein sequence ID" value="TFY70471.1"/>
    <property type="molecule type" value="Genomic_DNA"/>
</dbReference>
<dbReference type="AlphaFoldDB" id="A0A4Y9Z9K6"/>
<sequence length="259" mass="28200">MNTNGVTLHFSTGSSWSAAGALYVSPSLLKLYVQTEDGSRSGSTVVPRPIAFVSTESATGERNLAPFSFFNVVSNSPPILSISVLWDGANAKDTLHNIIGTKEFMMNLISEPFVEAANATAVGAPPDFDEWKIAGLTPEPSVSTCARHTRYEYDILMCCNCICDVWVSVKPARVKESAASFECELLSSQDIFPDDSQTPSATLVLGRIKHAYVRKAVLHDDEPVVDATNFQAVARMGGRIYARVGNLYELVMPDWREAV</sequence>
<dbReference type="InterPro" id="IPR002563">
    <property type="entry name" value="Flavin_Rdtase-like_dom"/>
</dbReference>
<keyword evidence="7" id="KW-1185">Reference proteome</keyword>
<dbReference type="SUPFAM" id="SSF50475">
    <property type="entry name" value="FMN-binding split barrel"/>
    <property type="match status" value="1"/>
</dbReference>
<comment type="similarity">
    <text evidence="4">Belongs to the flavoredoxin family.</text>
</comment>
<evidence type="ECO:0000256" key="1">
    <source>
        <dbReference type="ARBA" id="ARBA00001917"/>
    </source>
</evidence>